<dbReference type="AlphaFoldDB" id="A0A915JPP9"/>
<sequence>MLVLGKSVFCECLDTFEIKELKKRNETLKTTKINQLGIDCRLSLTLANSDKALALETVFGSTTAFNGVDSLFIVVLFLYDHKLPQHFLHEKNIVVNVVTSVKTFEGEAKRGESTLSLKNTSVTSLSCGIEQQGISEKLQEMI</sequence>
<dbReference type="Proteomes" id="UP000887565">
    <property type="component" value="Unplaced"/>
</dbReference>
<name>A0A915JPP9_ROMCU</name>
<accession>A0A915JPP9</accession>
<protein>
    <submittedName>
        <fullName evidence="2">Uncharacterized protein</fullName>
    </submittedName>
</protein>
<keyword evidence="1" id="KW-1185">Reference proteome</keyword>
<dbReference type="WBParaSite" id="nRc.2.0.1.t27896-RA">
    <property type="protein sequence ID" value="nRc.2.0.1.t27896-RA"/>
    <property type="gene ID" value="nRc.2.0.1.g27896"/>
</dbReference>
<reference evidence="2" key="1">
    <citation type="submission" date="2022-11" db="UniProtKB">
        <authorList>
            <consortium name="WormBaseParasite"/>
        </authorList>
    </citation>
    <scope>IDENTIFICATION</scope>
</reference>
<proteinExistence type="predicted"/>
<organism evidence="1 2">
    <name type="scientific">Romanomermis culicivorax</name>
    <name type="common">Nematode worm</name>
    <dbReference type="NCBI Taxonomy" id="13658"/>
    <lineage>
        <taxon>Eukaryota</taxon>
        <taxon>Metazoa</taxon>
        <taxon>Ecdysozoa</taxon>
        <taxon>Nematoda</taxon>
        <taxon>Enoplea</taxon>
        <taxon>Dorylaimia</taxon>
        <taxon>Mermithida</taxon>
        <taxon>Mermithoidea</taxon>
        <taxon>Mermithidae</taxon>
        <taxon>Romanomermis</taxon>
    </lineage>
</organism>
<evidence type="ECO:0000313" key="2">
    <source>
        <dbReference type="WBParaSite" id="nRc.2.0.1.t27896-RA"/>
    </source>
</evidence>
<evidence type="ECO:0000313" key="1">
    <source>
        <dbReference type="Proteomes" id="UP000887565"/>
    </source>
</evidence>